<evidence type="ECO:0000256" key="1">
    <source>
        <dbReference type="SAM" id="MobiDB-lite"/>
    </source>
</evidence>
<feature type="compositionally biased region" description="Low complexity" evidence="1">
    <location>
        <begin position="51"/>
        <end position="66"/>
    </location>
</feature>
<accession>A0A6J4KV09</accession>
<reference evidence="2" key="1">
    <citation type="submission" date="2020-02" db="EMBL/GenBank/DDBJ databases">
        <authorList>
            <person name="Meier V. D."/>
        </authorList>
    </citation>
    <scope>NUCLEOTIDE SEQUENCE</scope>
    <source>
        <strain evidence="2">AVDCRST_MAG48</strain>
    </source>
</reference>
<gene>
    <name evidence="2" type="ORF">AVDCRST_MAG48-2283</name>
</gene>
<feature type="non-terminal residue" evidence="2">
    <location>
        <position position="66"/>
    </location>
</feature>
<protein>
    <submittedName>
        <fullName evidence="2">Uncharacterized protein</fullName>
    </submittedName>
</protein>
<proteinExistence type="predicted"/>
<dbReference type="EMBL" id="CADCTS010000327">
    <property type="protein sequence ID" value="CAA9314699.1"/>
    <property type="molecule type" value="Genomic_DNA"/>
</dbReference>
<name>A0A6J4KV09_9ACTN</name>
<feature type="non-terminal residue" evidence="2">
    <location>
        <position position="1"/>
    </location>
</feature>
<dbReference type="AlphaFoldDB" id="A0A6J4KV09"/>
<sequence>RRARGRGPAGPGHGRPDRPRHVDGRADPAAPGRGRPVGGLHRRRARRGPADRAAGGPPPAQRLGRL</sequence>
<feature type="compositionally biased region" description="Basic and acidic residues" evidence="1">
    <location>
        <begin position="14"/>
        <end position="26"/>
    </location>
</feature>
<evidence type="ECO:0000313" key="2">
    <source>
        <dbReference type="EMBL" id="CAA9314699.1"/>
    </source>
</evidence>
<organism evidence="2">
    <name type="scientific">uncultured Friedmanniella sp</name>
    <dbReference type="NCBI Taxonomy" id="335381"/>
    <lineage>
        <taxon>Bacteria</taxon>
        <taxon>Bacillati</taxon>
        <taxon>Actinomycetota</taxon>
        <taxon>Actinomycetes</taxon>
        <taxon>Propionibacteriales</taxon>
        <taxon>Nocardioidaceae</taxon>
        <taxon>Friedmanniella</taxon>
        <taxon>environmental samples</taxon>
    </lineage>
</organism>
<feature type="region of interest" description="Disordered" evidence="1">
    <location>
        <begin position="1"/>
        <end position="66"/>
    </location>
</feature>